<dbReference type="Pfam" id="PF00211">
    <property type="entry name" value="Guanylate_cyc"/>
    <property type="match status" value="1"/>
</dbReference>
<dbReference type="EMBL" id="DRIG01000092">
    <property type="protein sequence ID" value="HEC79210.1"/>
    <property type="molecule type" value="Genomic_DNA"/>
</dbReference>
<accession>A0A9C9K0S4</accession>
<dbReference type="AlphaFoldDB" id="A0A9C9K0S4"/>
<proteinExistence type="predicted"/>
<sequence>MRCKNCNAEITEPLHFCPFCGVFIEGQKELPFENLRLTFLRADLSGFTKMSEQMIAEDVMAFLNEIFGVFSKIIESYKGVIYQIIGDEIVGVFGFPRGTDFAPHMAIIAAEDMLKALMKFNKEKLLETPIGLKIGISIDNALIFSLTNTLKNALIITQGFKKSQILQKNAEDNTLLVCEDLYKATKAFFVYTEIGEFVKDALTVKGFEYKIKEE</sequence>
<gene>
    <name evidence="2" type="ORF">ENI34_08740</name>
</gene>
<protein>
    <submittedName>
        <fullName evidence="2">Adenylate/guanylate cyclase domain-containing protein</fullName>
    </submittedName>
</protein>
<reference evidence="2" key="1">
    <citation type="journal article" date="2020" name="mSystems">
        <title>Genome- and Community-Level Interaction Insights into Carbon Utilization and Element Cycling Functions of Hydrothermarchaeota in Hydrothermal Sediment.</title>
        <authorList>
            <person name="Zhou Z."/>
            <person name="Liu Y."/>
            <person name="Xu W."/>
            <person name="Pan J."/>
            <person name="Luo Z.H."/>
            <person name="Li M."/>
        </authorList>
    </citation>
    <scope>NUCLEOTIDE SEQUENCE</scope>
    <source>
        <strain evidence="2">HyVt-388</strain>
    </source>
</reference>
<dbReference type="GO" id="GO:0035556">
    <property type="term" value="P:intracellular signal transduction"/>
    <property type="evidence" value="ECO:0007669"/>
    <property type="project" value="InterPro"/>
</dbReference>
<organism evidence="2 3">
    <name type="scientific">candidate division WOR-3 bacterium</name>
    <dbReference type="NCBI Taxonomy" id="2052148"/>
    <lineage>
        <taxon>Bacteria</taxon>
        <taxon>Bacteria division WOR-3</taxon>
    </lineage>
</organism>
<dbReference type="InterPro" id="IPR001054">
    <property type="entry name" value="A/G_cyclase"/>
</dbReference>
<evidence type="ECO:0000313" key="2">
    <source>
        <dbReference type="EMBL" id="HEC79210.1"/>
    </source>
</evidence>
<name>A0A9C9K0S4_UNCW3</name>
<evidence type="ECO:0000313" key="3">
    <source>
        <dbReference type="Proteomes" id="UP000885826"/>
    </source>
</evidence>
<evidence type="ECO:0000259" key="1">
    <source>
        <dbReference type="PROSITE" id="PS50125"/>
    </source>
</evidence>
<dbReference type="Gene3D" id="3.30.70.1230">
    <property type="entry name" value="Nucleotide cyclase"/>
    <property type="match status" value="1"/>
</dbReference>
<feature type="domain" description="Guanylate cyclase" evidence="1">
    <location>
        <begin position="38"/>
        <end position="136"/>
    </location>
</feature>
<dbReference type="CDD" id="cd07302">
    <property type="entry name" value="CHD"/>
    <property type="match status" value="1"/>
</dbReference>
<dbReference type="PROSITE" id="PS50125">
    <property type="entry name" value="GUANYLATE_CYCLASE_2"/>
    <property type="match status" value="1"/>
</dbReference>
<dbReference type="GO" id="GO:0009190">
    <property type="term" value="P:cyclic nucleotide biosynthetic process"/>
    <property type="evidence" value="ECO:0007669"/>
    <property type="project" value="InterPro"/>
</dbReference>
<dbReference type="GO" id="GO:0004016">
    <property type="term" value="F:adenylate cyclase activity"/>
    <property type="evidence" value="ECO:0007669"/>
    <property type="project" value="UniProtKB-ARBA"/>
</dbReference>
<comment type="caution">
    <text evidence="2">The sequence shown here is derived from an EMBL/GenBank/DDBJ whole genome shotgun (WGS) entry which is preliminary data.</text>
</comment>
<dbReference type="SUPFAM" id="SSF55073">
    <property type="entry name" value="Nucleotide cyclase"/>
    <property type="match status" value="1"/>
</dbReference>
<dbReference type="InterPro" id="IPR029787">
    <property type="entry name" value="Nucleotide_cyclase"/>
</dbReference>
<dbReference type="Proteomes" id="UP000885826">
    <property type="component" value="Unassembled WGS sequence"/>
</dbReference>